<evidence type="ECO:0000313" key="3">
    <source>
        <dbReference type="Proteomes" id="UP000594454"/>
    </source>
</evidence>
<dbReference type="Proteomes" id="UP000594454">
    <property type="component" value="Chromosome 6"/>
</dbReference>
<feature type="domain" description="DUF7041" evidence="1">
    <location>
        <begin position="30"/>
        <end position="94"/>
    </location>
</feature>
<evidence type="ECO:0000313" key="2">
    <source>
        <dbReference type="EMBL" id="CAD7093678.1"/>
    </source>
</evidence>
<sequence>MSREEKSVNGAIQGGSLLVTQSVCVVPLGTLEEQFALTCVMAEPTSFNHTFIGLDEETIGLVTDVLEECSYVRLKDQVIRRLSVSEKAKLNHLLN</sequence>
<proteinExistence type="predicted"/>
<keyword evidence="3" id="KW-1185">Reference proteome</keyword>
<reference evidence="2 3" key="1">
    <citation type="submission" date="2020-11" db="EMBL/GenBank/DDBJ databases">
        <authorList>
            <person name="Wallbank WR R."/>
            <person name="Pardo Diaz C."/>
            <person name="Kozak K."/>
            <person name="Martin S."/>
            <person name="Jiggins C."/>
            <person name="Moest M."/>
            <person name="Warren A I."/>
            <person name="Generalovic N T."/>
            <person name="Byers J.R.P. K."/>
            <person name="Montejo-Kovacevich G."/>
            <person name="Yen C E."/>
        </authorList>
    </citation>
    <scope>NUCLEOTIDE SEQUENCE [LARGE SCALE GENOMIC DNA]</scope>
</reference>
<gene>
    <name evidence="2" type="ORF">HERILL_LOCUS15950</name>
</gene>
<organism evidence="2 3">
    <name type="scientific">Hermetia illucens</name>
    <name type="common">Black soldier fly</name>
    <dbReference type="NCBI Taxonomy" id="343691"/>
    <lineage>
        <taxon>Eukaryota</taxon>
        <taxon>Metazoa</taxon>
        <taxon>Ecdysozoa</taxon>
        <taxon>Arthropoda</taxon>
        <taxon>Hexapoda</taxon>
        <taxon>Insecta</taxon>
        <taxon>Pterygota</taxon>
        <taxon>Neoptera</taxon>
        <taxon>Endopterygota</taxon>
        <taxon>Diptera</taxon>
        <taxon>Brachycera</taxon>
        <taxon>Stratiomyomorpha</taxon>
        <taxon>Stratiomyidae</taxon>
        <taxon>Hermetiinae</taxon>
        <taxon>Hermetia</taxon>
    </lineage>
</organism>
<dbReference type="InParanoid" id="A0A7R8Z393"/>
<accession>A0A7R8Z393</accession>
<evidence type="ECO:0000259" key="1">
    <source>
        <dbReference type="Pfam" id="PF23055"/>
    </source>
</evidence>
<name>A0A7R8Z393_HERIL</name>
<dbReference type="AlphaFoldDB" id="A0A7R8Z393"/>
<dbReference type="EMBL" id="LR899014">
    <property type="protein sequence ID" value="CAD7093678.1"/>
    <property type="molecule type" value="Genomic_DNA"/>
</dbReference>
<dbReference type="Pfam" id="PF23055">
    <property type="entry name" value="DUF7041"/>
    <property type="match status" value="1"/>
</dbReference>
<dbReference type="InterPro" id="IPR055469">
    <property type="entry name" value="DUF7041"/>
</dbReference>
<protein>
    <recommendedName>
        <fullName evidence="1">DUF7041 domain-containing protein</fullName>
    </recommendedName>
</protein>